<protein>
    <submittedName>
        <fullName evidence="2">DUF2334 domain-containing protein</fullName>
    </submittedName>
</protein>
<dbReference type="GO" id="GO:0005975">
    <property type="term" value="P:carbohydrate metabolic process"/>
    <property type="evidence" value="ECO:0007669"/>
    <property type="project" value="InterPro"/>
</dbReference>
<dbReference type="EMBL" id="VIFK01000198">
    <property type="protein sequence ID" value="TQE98459.1"/>
    <property type="molecule type" value="Genomic_DNA"/>
</dbReference>
<reference evidence="2 3" key="1">
    <citation type="submission" date="2019-06" db="EMBL/GenBank/DDBJ databases">
        <title>Metagenome assembled Genome of Spiribacter salinus SL48-SHIP from the microbial mat of Salt Lake 48 (Novosibirsk region, Russia).</title>
        <authorList>
            <person name="Shipova A."/>
            <person name="Rozanov A.S."/>
            <person name="Bryanskaya A.V."/>
            <person name="Peltek S.E."/>
        </authorList>
    </citation>
    <scope>NUCLEOTIDE SEQUENCE [LARGE SCALE GENOMIC DNA]</scope>
    <source>
        <strain evidence="2">SL48-SHIP-2</strain>
    </source>
</reference>
<name>A0A540VNX6_9GAMM</name>
<sequence>MGTAPHLSIHDVMPETLPAVRGLIRQCHEAGWPPPVLLVVPGRDWTPAALRQLHDWQSAGHEIAGHGWVHRIDHYGGIGHRLHAALISRQVAEHLCLDAEGILALMRRCYAWLTVQGLHGPRLYVPPAWALGRVPLSRLNEQPFPYVETLRGIVEVSTGRWQSRALLGYEAGNPFQARALGISNAINRARARRGAGLRIGLHPHDPELALADDLQQDLARFCPNAPAPAKARLTRACSAASTRSSHEAAYAGSADPPWAHHGPHPRLQTPREPSGRRSRDRA</sequence>
<dbReference type="Gene3D" id="3.20.20.370">
    <property type="entry name" value="Glycoside hydrolase/deacetylase"/>
    <property type="match status" value="1"/>
</dbReference>
<dbReference type="InterPro" id="IPR018763">
    <property type="entry name" value="DUF2334"/>
</dbReference>
<organism evidence="2 3">
    <name type="scientific">Spiribacter salinus</name>
    <dbReference type="NCBI Taxonomy" id="1335746"/>
    <lineage>
        <taxon>Bacteria</taxon>
        <taxon>Pseudomonadati</taxon>
        <taxon>Pseudomonadota</taxon>
        <taxon>Gammaproteobacteria</taxon>
        <taxon>Chromatiales</taxon>
        <taxon>Ectothiorhodospiraceae</taxon>
        <taxon>Spiribacter</taxon>
    </lineage>
</organism>
<accession>A0A540VNX6</accession>
<gene>
    <name evidence="2" type="ORF">FKY71_13730</name>
</gene>
<dbReference type="InterPro" id="IPR011330">
    <property type="entry name" value="Glyco_hydro/deAcase_b/a-brl"/>
</dbReference>
<evidence type="ECO:0000313" key="2">
    <source>
        <dbReference type="EMBL" id="TQE98459.1"/>
    </source>
</evidence>
<evidence type="ECO:0000313" key="3">
    <source>
        <dbReference type="Proteomes" id="UP000315400"/>
    </source>
</evidence>
<proteinExistence type="predicted"/>
<dbReference type="Proteomes" id="UP000315400">
    <property type="component" value="Unassembled WGS sequence"/>
</dbReference>
<feature type="region of interest" description="Disordered" evidence="1">
    <location>
        <begin position="244"/>
        <end position="282"/>
    </location>
</feature>
<evidence type="ECO:0000256" key="1">
    <source>
        <dbReference type="SAM" id="MobiDB-lite"/>
    </source>
</evidence>
<dbReference type="Pfam" id="PF10096">
    <property type="entry name" value="DUF2334"/>
    <property type="match status" value="1"/>
</dbReference>
<dbReference type="SUPFAM" id="SSF88713">
    <property type="entry name" value="Glycoside hydrolase/deacetylase"/>
    <property type="match status" value="1"/>
</dbReference>
<dbReference type="AlphaFoldDB" id="A0A540VNX6"/>
<feature type="compositionally biased region" description="Basic and acidic residues" evidence="1">
    <location>
        <begin position="273"/>
        <end position="282"/>
    </location>
</feature>
<comment type="caution">
    <text evidence="2">The sequence shown here is derived from an EMBL/GenBank/DDBJ whole genome shotgun (WGS) entry which is preliminary data.</text>
</comment>